<dbReference type="Proteomes" id="UP000198601">
    <property type="component" value="Unassembled WGS sequence"/>
</dbReference>
<dbReference type="OrthoDB" id="2679002at2"/>
<name>A0A1G4R5P2_9BACL</name>
<evidence type="ECO:0000313" key="2">
    <source>
        <dbReference type="Proteomes" id="UP000198601"/>
    </source>
</evidence>
<evidence type="ECO:0000313" key="1">
    <source>
        <dbReference type="EMBL" id="SCW51935.1"/>
    </source>
</evidence>
<dbReference type="EMBL" id="FMTT01000012">
    <property type="protein sequence ID" value="SCW51935.1"/>
    <property type="molecule type" value="Genomic_DNA"/>
</dbReference>
<gene>
    <name evidence="1" type="ORF">SAMN04487970_101210</name>
</gene>
<protein>
    <submittedName>
        <fullName evidence="1">Uncharacterized protein</fullName>
    </submittedName>
</protein>
<sequence>MIDYIFDKDHNEYAKIEYRHSEDKEYYCTGEILEYAIPGELSNLINEYTELVNGMCLSLLDDVEEKIYSYGLKLRDANVSIFRPEITNERVIDFFTKYPTARGFVDKYGD</sequence>
<dbReference type="AlphaFoldDB" id="A0A1G4R5P2"/>
<organism evidence="1 2">
    <name type="scientific">Paenibacillus tianmuensis</name>
    <dbReference type="NCBI Taxonomy" id="624147"/>
    <lineage>
        <taxon>Bacteria</taxon>
        <taxon>Bacillati</taxon>
        <taxon>Bacillota</taxon>
        <taxon>Bacilli</taxon>
        <taxon>Bacillales</taxon>
        <taxon>Paenibacillaceae</taxon>
        <taxon>Paenibacillus</taxon>
    </lineage>
</organism>
<keyword evidence="2" id="KW-1185">Reference proteome</keyword>
<accession>A0A1G4R5P2</accession>
<reference evidence="2" key="1">
    <citation type="submission" date="2016-10" db="EMBL/GenBank/DDBJ databases">
        <authorList>
            <person name="Varghese N."/>
            <person name="Submissions S."/>
        </authorList>
    </citation>
    <scope>NUCLEOTIDE SEQUENCE [LARGE SCALE GENOMIC DNA]</scope>
    <source>
        <strain evidence="2">CGMCC 1.8946</strain>
    </source>
</reference>
<dbReference type="STRING" id="624147.SAMN04487970_101210"/>
<proteinExistence type="predicted"/>